<dbReference type="GO" id="GO:0003700">
    <property type="term" value="F:DNA-binding transcription factor activity"/>
    <property type="evidence" value="ECO:0007669"/>
    <property type="project" value="TreeGrafter"/>
</dbReference>
<dbReference type="EMBL" id="VJZA01000037">
    <property type="protein sequence ID" value="TVT20276.1"/>
    <property type="molecule type" value="Genomic_DNA"/>
</dbReference>
<dbReference type="PROSITE" id="PS50977">
    <property type="entry name" value="HTH_TETR_2"/>
    <property type="match status" value="1"/>
</dbReference>
<evidence type="ECO:0000313" key="6">
    <source>
        <dbReference type="EMBL" id="TVT20276.1"/>
    </source>
</evidence>
<keyword evidence="3" id="KW-0804">Transcription</keyword>
<keyword evidence="1" id="KW-0805">Transcription regulation</keyword>
<feature type="domain" description="HTH tetR-type" evidence="5">
    <location>
        <begin position="1"/>
        <end position="59"/>
    </location>
</feature>
<dbReference type="Proteomes" id="UP000318578">
    <property type="component" value="Unassembled WGS sequence"/>
</dbReference>
<protein>
    <submittedName>
        <fullName evidence="6">TetR/AcrR family transcriptional regulator</fullName>
    </submittedName>
</protein>
<comment type="caution">
    <text evidence="6">The sequence shown here is derived from an EMBL/GenBank/DDBJ whole genome shotgun (WGS) entry which is preliminary data.</text>
</comment>
<dbReference type="AlphaFoldDB" id="A0A558A7Q6"/>
<dbReference type="Pfam" id="PF18556">
    <property type="entry name" value="TetR_C_35"/>
    <property type="match status" value="1"/>
</dbReference>
<name>A0A558A7Q6_9PSEU</name>
<keyword evidence="2 4" id="KW-0238">DNA-binding</keyword>
<accession>A0A558A7Q6</accession>
<dbReference type="InterPro" id="IPR009057">
    <property type="entry name" value="Homeodomain-like_sf"/>
</dbReference>
<dbReference type="PRINTS" id="PR00455">
    <property type="entry name" value="HTHTETR"/>
</dbReference>
<dbReference type="InterPro" id="IPR040611">
    <property type="entry name" value="AlkX_C"/>
</dbReference>
<dbReference type="Gene3D" id="1.10.357.10">
    <property type="entry name" value="Tetracycline Repressor, domain 2"/>
    <property type="match status" value="1"/>
</dbReference>
<evidence type="ECO:0000259" key="5">
    <source>
        <dbReference type="PROSITE" id="PS50977"/>
    </source>
</evidence>
<proteinExistence type="predicted"/>
<dbReference type="PANTHER" id="PTHR30055">
    <property type="entry name" value="HTH-TYPE TRANSCRIPTIONAL REGULATOR RUTR"/>
    <property type="match status" value="1"/>
</dbReference>
<dbReference type="GO" id="GO:0000976">
    <property type="term" value="F:transcription cis-regulatory region binding"/>
    <property type="evidence" value="ECO:0007669"/>
    <property type="project" value="TreeGrafter"/>
</dbReference>
<dbReference type="PANTHER" id="PTHR30055:SF234">
    <property type="entry name" value="HTH-TYPE TRANSCRIPTIONAL REGULATOR BETI"/>
    <property type="match status" value="1"/>
</dbReference>
<feature type="DNA-binding region" description="H-T-H motif" evidence="4">
    <location>
        <begin position="22"/>
        <end position="41"/>
    </location>
</feature>
<dbReference type="SUPFAM" id="SSF46689">
    <property type="entry name" value="Homeodomain-like"/>
    <property type="match status" value="1"/>
</dbReference>
<dbReference type="Pfam" id="PF00440">
    <property type="entry name" value="TetR_N"/>
    <property type="match status" value="1"/>
</dbReference>
<evidence type="ECO:0000256" key="4">
    <source>
        <dbReference type="PROSITE-ProRule" id="PRU00335"/>
    </source>
</evidence>
<dbReference type="InterPro" id="IPR001647">
    <property type="entry name" value="HTH_TetR"/>
</dbReference>
<organism evidence="6 7">
    <name type="scientific">Amycolatopsis acidiphila</name>
    <dbReference type="NCBI Taxonomy" id="715473"/>
    <lineage>
        <taxon>Bacteria</taxon>
        <taxon>Bacillati</taxon>
        <taxon>Actinomycetota</taxon>
        <taxon>Actinomycetes</taxon>
        <taxon>Pseudonocardiales</taxon>
        <taxon>Pseudonocardiaceae</taxon>
        <taxon>Amycolatopsis</taxon>
    </lineage>
</organism>
<reference evidence="6 7" key="1">
    <citation type="submission" date="2019-07" db="EMBL/GenBank/DDBJ databases">
        <title>New species of Amycolatopsis and Streptomyces.</title>
        <authorList>
            <person name="Duangmal K."/>
            <person name="Teo W.F.A."/>
            <person name="Lipun K."/>
        </authorList>
    </citation>
    <scope>NUCLEOTIDE SEQUENCE [LARGE SCALE GENOMIC DNA]</scope>
    <source>
        <strain evidence="6 7">JCM 30562</strain>
    </source>
</reference>
<evidence type="ECO:0000256" key="1">
    <source>
        <dbReference type="ARBA" id="ARBA00023015"/>
    </source>
</evidence>
<gene>
    <name evidence="6" type="ORF">FNH06_20935</name>
</gene>
<evidence type="ECO:0000313" key="7">
    <source>
        <dbReference type="Proteomes" id="UP000318578"/>
    </source>
</evidence>
<evidence type="ECO:0000256" key="2">
    <source>
        <dbReference type="ARBA" id="ARBA00023125"/>
    </source>
</evidence>
<keyword evidence="7" id="KW-1185">Reference proteome</keyword>
<dbReference type="InterPro" id="IPR050109">
    <property type="entry name" value="HTH-type_TetR-like_transc_reg"/>
</dbReference>
<dbReference type="OrthoDB" id="4371863at2"/>
<sequence>MRADALDVAEAIVLDRGYRGVNMQEVADRVGVARQTLYSEFGSKQGLASALVLRLTGQFLDGIERALAAHPEMRAAWWAAARYTFDAAADNPLLKAVLVGDGSGELLPLLTSEAAPVVREATERLVTGVCRRWPGLDHAEVGVAAEAATRLALSHLVLPLHPPDVVAEHIAELVVRFLGHQG</sequence>
<evidence type="ECO:0000256" key="3">
    <source>
        <dbReference type="ARBA" id="ARBA00023163"/>
    </source>
</evidence>